<gene>
    <name evidence="1" type="ORF">NUW54_g10656</name>
</gene>
<dbReference type="EMBL" id="JANSHE010003906">
    <property type="protein sequence ID" value="KAJ2983229.1"/>
    <property type="molecule type" value="Genomic_DNA"/>
</dbReference>
<comment type="caution">
    <text evidence="1">The sequence shown here is derived from an EMBL/GenBank/DDBJ whole genome shotgun (WGS) entry which is preliminary data.</text>
</comment>
<organism evidence="1 2">
    <name type="scientific">Trametes sanguinea</name>
    <dbReference type="NCBI Taxonomy" id="158606"/>
    <lineage>
        <taxon>Eukaryota</taxon>
        <taxon>Fungi</taxon>
        <taxon>Dikarya</taxon>
        <taxon>Basidiomycota</taxon>
        <taxon>Agaricomycotina</taxon>
        <taxon>Agaricomycetes</taxon>
        <taxon>Polyporales</taxon>
        <taxon>Polyporaceae</taxon>
        <taxon>Trametes</taxon>
    </lineage>
</organism>
<evidence type="ECO:0000313" key="2">
    <source>
        <dbReference type="Proteomes" id="UP001144978"/>
    </source>
</evidence>
<accession>A0ACC1NXS7</accession>
<sequence length="353" mass="38021">MSSITPSHSRLTPDMARTYTIATATANPSSSPIAKCAADIQGLAVAAQMQHRAMRDTRRQLSRLNDPSRESLKAEWTTYLDRYERILNDSDVTASKLAALLDVYLALQGNTEADKESAMVTELSTLQAELEKVQPSFNSECVALASDMKGFYSKATGSPPFHGLPGQDLTLTANGSVTPTTVQHAPERLWSFFLPAISSPSTSAVSAHTATNGPGSTLTSAQATAVDRFKHLAQAKIVVYTATGNLARSTQLADASPINASRKLSNEVLTEAVKANAQALEAQAQQFSVFSELTQHLKNEIGAYLLSFQAAKAYPTMEKRRALANMHARVAASSAHWRQCSMALTDGYTRVPK</sequence>
<proteinExistence type="predicted"/>
<dbReference type="Proteomes" id="UP001144978">
    <property type="component" value="Unassembled WGS sequence"/>
</dbReference>
<protein>
    <submittedName>
        <fullName evidence="1">Uncharacterized protein</fullName>
    </submittedName>
</protein>
<name>A0ACC1NXS7_9APHY</name>
<reference evidence="1" key="1">
    <citation type="submission" date="2022-08" db="EMBL/GenBank/DDBJ databases">
        <title>Genome Sequence of Pycnoporus sanguineus.</title>
        <authorList>
            <person name="Buettner E."/>
        </authorList>
    </citation>
    <scope>NUCLEOTIDE SEQUENCE</scope>
    <source>
        <strain evidence="1">CG-C14</strain>
    </source>
</reference>
<keyword evidence="2" id="KW-1185">Reference proteome</keyword>
<evidence type="ECO:0000313" key="1">
    <source>
        <dbReference type="EMBL" id="KAJ2983229.1"/>
    </source>
</evidence>